<evidence type="ECO:0000313" key="5">
    <source>
        <dbReference type="EMBL" id="KAH1039989.1"/>
    </source>
</evidence>
<dbReference type="PANTHER" id="PTHR23272">
    <property type="entry name" value="BED FINGER-RELATED"/>
    <property type="match status" value="1"/>
</dbReference>
<keyword evidence="1" id="KW-0175">Coiled coil</keyword>
<dbReference type="Pfam" id="PF14372">
    <property type="entry name" value="hAT-like_RNase-H"/>
    <property type="match status" value="1"/>
</dbReference>
<dbReference type="InterPro" id="IPR008906">
    <property type="entry name" value="HATC_C_dom"/>
</dbReference>
<dbReference type="Proteomes" id="UP000828251">
    <property type="component" value="Unassembled WGS sequence"/>
</dbReference>
<reference evidence="5 6" key="1">
    <citation type="journal article" date="2021" name="Plant Biotechnol. J.">
        <title>Multi-omics assisted identification of the key and species-specific regulatory components of drought-tolerant mechanisms in Gossypium stocksii.</title>
        <authorList>
            <person name="Yu D."/>
            <person name="Ke L."/>
            <person name="Zhang D."/>
            <person name="Wu Y."/>
            <person name="Sun Y."/>
            <person name="Mei J."/>
            <person name="Sun J."/>
            <person name="Sun Y."/>
        </authorList>
    </citation>
    <scope>NUCLEOTIDE SEQUENCE [LARGE SCALE GENOMIC DNA]</scope>
    <source>
        <strain evidence="6">cv. E1</strain>
        <tissue evidence="5">Leaf</tissue>
    </source>
</reference>
<sequence>MSTEPTSIEGSVTPPTSIDSENSGVGASSQVEGTTGKRKAAPQRSQVWSHFIKFINSDGARQLVLPRKGVERGKGIFQLGDLIKKHILLRTLRELLRDLRSKIQTLGLLERGEGWPSADDWANVRNLRDFLEHFYEVTLRVSGTSYITSNNFFDELFEIDILLRDAQLNSNVDFSVMAIKMKEKYDKYWGDIDKMNLLMFVACVLDPRQKLKYLEFALSEMSSSEKASEMMQKLKESLYELFDEYKPPLHSTCSQSSVPTHVSLGEPQQKIKRRMQALYKKRELEICGEDKTSELDKYLVEANEEFVEDFDILLWWKVNSPRFPTLSKMARDVLAVPVSTVASESAFSTGGRVLDQYRSSLTPKIVQALVCTQDWIRKSSSQEDIKKIEEQIQELDKIENGLMQMEIFWREDMDINGDY</sequence>
<dbReference type="EMBL" id="JAIQCV010000012">
    <property type="protein sequence ID" value="KAH1039989.1"/>
    <property type="molecule type" value="Genomic_DNA"/>
</dbReference>
<feature type="domain" description="HAT C-terminal dimerisation" evidence="3">
    <location>
        <begin position="294"/>
        <end position="376"/>
    </location>
</feature>
<dbReference type="Pfam" id="PF05699">
    <property type="entry name" value="Dimer_Tnp_hAT"/>
    <property type="match status" value="1"/>
</dbReference>
<organism evidence="5 6">
    <name type="scientific">Gossypium stocksii</name>
    <dbReference type="NCBI Taxonomy" id="47602"/>
    <lineage>
        <taxon>Eukaryota</taxon>
        <taxon>Viridiplantae</taxon>
        <taxon>Streptophyta</taxon>
        <taxon>Embryophyta</taxon>
        <taxon>Tracheophyta</taxon>
        <taxon>Spermatophyta</taxon>
        <taxon>Magnoliopsida</taxon>
        <taxon>eudicotyledons</taxon>
        <taxon>Gunneridae</taxon>
        <taxon>Pentapetalae</taxon>
        <taxon>rosids</taxon>
        <taxon>malvids</taxon>
        <taxon>Malvales</taxon>
        <taxon>Malvaceae</taxon>
        <taxon>Malvoideae</taxon>
        <taxon>Gossypium</taxon>
    </lineage>
</organism>
<dbReference type="InterPro" id="IPR012337">
    <property type="entry name" value="RNaseH-like_sf"/>
</dbReference>
<name>A0A9D3ZJZ3_9ROSI</name>
<evidence type="ECO:0000259" key="4">
    <source>
        <dbReference type="Pfam" id="PF14372"/>
    </source>
</evidence>
<evidence type="ECO:0008006" key="7">
    <source>
        <dbReference type="Google" id="ProtNLM"/>
    </source>
</evidence>
<evidence type="ECO:0000259" key="3">
    <source>
        <dbReference type="Pfam" id="PF05699"/>
    </source>
</evidence>
<feature type="domain" description="hAT-like transposase RNase-H fold" evidence="4">
    <location>
        <begin position="142"/>
        <end position="245"/>
    </location>
</feature>
<comment type="caution">
    <text evidence="5">The sequence shown here is derived from an EMBL/GenBank/DDBJ whole genome shotgun (WGS) entry which is preliminary data.</text>
</comment>
<evidence type="ECO:0000256" key="2">
    <source>
        <dbReference type="SAM" id="MobiDB-lite"/>
    </source>
</evidence>
<feature type="region of interest" description="Disordered" evidence="2">
    <location>
        <begin position="1"/>
        <end position="42"/>
    </location>
</feature>
<dbReference type="OrthoDB" id="1607513at2759"/>
<dbReference type="SUPFAM" id="SSF53098">
    <property type="entry name" value="Ribonuclease H-like"/>
    <property type="match status" value="1"/>
</dbReference>
<keyword evidence="6" id="KW-1185">Reference proteome</keyword>
<evidence type="ECO:0000256" key="1">
    <source>
        <dbReference type="SAM" id="Coils"/>
    </source>
</evidence>
<gene>
    <name evidence="5" type="ORF">J1N35_041732</name>
</gene>
<protein>
    <recommendedName>
        <fullName evidence="7">Zinc finger BED domain-containing protein RICESLEEPER 2-like</fullName>
    </recommendedName>
</protein>
<feature type="coiled-coil region" evidence="1">
    <location>
        <begin position="378"/>
        <end position="405"/>
    </location>
</feature>
<dbReference type="InterPro" id="IPR025525">
    <property type="entry name" value="hAT-like_transposase_RNase-H"/>
</dbReference>
<dbReference type="AlphaFoldDB" id="A0A9D3ZJZ3"/>
<accession>A0A9D3ZJZ3</accession>
<feature type="compositionally biased region" description="Polar residues" evidence="2">
    <location>
        <begin position="1"/>
        <end position="33"/>
    </location>
</feature>
<dbReference type="PANTHER" id="PTHR23272:SF193">
    <property type="entry name" value="OS07G0624100 PROTEIN"/>
    <property type="match status" value="1"/>
</dbReference>
<dbReference type="GO" id="GO:0046983">
    <property type="term" value="F:protein dimerization activity"/>
    <property type="evidence" value="ECO:0007669"/>
    <property type="project" value="InterPro"/>
</dbReference>
<evidence type="ECO:0000313" key="6">
    <source>
        <dbReference type="Proteomes" id="UP000828251"/>
    </source>
</evidence>
<dbReference type="GO" id="GO:0003677">
    <property type="term" value="F:DNA binding"/>
    <property type="evidence" value="ECO:0007669"/>
    <property type="project" value="InterPro"/>
</dbReference>
<proteinExistence type="predicted"/>